<dbReference type="PROSITE" id="PS50097">
    <property type="entry name" value="BTB"/>
    <property type="match status" value="1"/>
</dbReference>
<dbReference type="Gene3D" id="3.30.710.10">
    <property type="entry name" value="Potassium Channel Kv1.1, Chain A"/>
    <property type="match status" value="1"/>
</dbReference>
<organism evidence="2 3">
    <name type="scientific">Rhizophagus clarus</name>
    <dbReference type="NCBI Taxonomy" id="94130"/>
    <lineage>
        <taxon>Eukaryota</taxon>
        <taxon>Fungi</taxon>
        <taxon>Fungi incertae sedis</taxon>
        <taxon>Mucoromycota</taxon>
        <taxon>Glomeromycotina</taxon>
        <taxon>Glomeromycetes</taxon>
        <taxon>Glomerales</taxon>
        <taxon>Glomeraceae</taxon>
        <taxon>Rhizophagus</taxon>
    </lineage>
</organism>
<sequence>MTTCVRFINYFSNKLKIISYENERTFVNLFKICETKILKLYNNTKEFRAHSVILRARSPYFKGALSSYWLTKKNDIIIFKKSNITPNVFDIILRYIYTGELNLNKQSGEDILGLLVASDELLIEELYNYIQDYLIVKPKIWMKNRFTLVFHTAFKLAGCKKLQDYCLESICKNFYSFITTKDFLSLDKDILYELLKRDDLRIEEDIAWDYLIKWGINQTHGLGSENNDRTRWNDENYEALKKTLNLFIPLIRFVNILSDNFFDKVQPYKDIIPERIYKEFKIFIIINIT</sequence>
<keyword evidence="3" id="KW-1185">Reference proteome</keyword>
<gene>
    <name evidence="2" type="ORF">RclHR1_24570001</name>
</gene>
<dbReference type="Pfam" id="PF07707">
    <property type="entry name" value="BACK"/>
    <property type="match status" value="1"/>
</dbReference>
<dbReference type="Proteomes" id="UP000247702">
    <property type="component" value="Unassembled WGS sequence"/>
</dbReference>
<dbReference type="InterPro" id="IPR000210">
    <property type="entry name" value="BTB/POZ_dom"/>
</dbReference>
<dbReference type="PANTHER" id="PTHR24410">
    <property type="entry name" value="HL07962P-RELATED"/>
    <property type="match status" value="1"/>
</dbReference>
<dbReference type="Gene3D" id="1.25.40.420">
    <property type="match status" value="1"/>
</dbReference>
<evidence type="ECO:0000313" key="3">
    <source>
        <dbReference type="Proteomes" id="UP000247702"/>
    </source>
</evidence>
<dbReference type="SMART" id="SM00875">
    <property type="entry name" value="BACK"/>
    <property type="match status" value="1"/>
</dbReference>
<dbReference type="SUPFAM" id="SSF54695">
    <property type="entry name" value="POZ domain"/>
    <property type="match status" value="1"/>
</dbReference>
<dbReference type="Pfam" id="PF00651">
    <property type="entry name" value="BTB"/>
    <property type="match status" value="1"/>
</dbReference>
<reference evidence="2 3" key="1">
    <citation type="submission" date="2017-11" db="EMBL/GenBank/DDBJ databases">
        <title>The genome of Rhizophagus clarus HR1 reveals common genetic basis of auxotrophy among arbuscular mycorrhizal fungi.</title>
        <authorList>
            <person name="Kobayashi Y."/>
        </authorList>
    </citation>
    <scope>NUCLEOTIDE SEQUENCE [LARGE SCALE GENOMIC DNA]</scope>
    <source>
        <strain evidence="2 3">HR1</strain>
    </source>
</reference>
<accession>A0A2Z6QZC0</accession>
<dbReference type="PANTHER" id="PTHR24410:SF23">
    <property type="entry name" value="BTB DOMAIN-CONTAINING PROTEIN-RELATED"/>
    <property type="match status" value="1"/>
</dbReference>
<name>A0A2Z6QZC0_9GLOM</name>
<dbReference type="InterPro" id="IPR051481">
    <property type="entry name" value="BTB-POZ/Galectin-3-binding"/>
</dbReference>
<evidence type="ECO:0000259" key="1">
    <source>
        <dbReference type="PROSITE" id="PS50097"/>
    </source>
</evidence>
<evidence type="ECO:0000313" key="2">
    <source>
        <dbReference type="EMBL" id="GBB94975.1"/>
    </source>
</evidence>
<dbReference type="AlphaFoldDB" id="A0A2Z6QZC0"/>
<comment type="caution">
    <text evidence="2">The sequence shown here is derived from an EMBL/GenBank/DDBJ whole genome shotgun (WGS) entry which is preliminary data.</text>
</comment>
<dbReference type="SMART" id="SM00225">
    <property type="entry name" value="BTB"/>
    <property type="match status" value="1"/>
</dbReference>
<dbReference type="InterPro" id="IPR011705">
    <property type="entry name" value="BACK"/>
</dbReference>
<feature type="domain" description="BTB" evidence="1">
    <location>
        <begin position="33"/>
        <end position="105"/>
    </location>
</feature>
<protein>
    <recommendedName>
        <fullName evidence="1">BTB domain-containing protein</fullName>
    </recommendedName>
</protein>
<dbReference type="STRING" id="94130.A0A2Z6QZC0"/>
<dbReference type="InterPro" id="IPR011333">
    <property type="entry name" value="SKP1/BTB/POZ_sf"/>
</dbReference>
<dbReference type="CDD" id="cd18186">
    <property type="entry name" value="BTB_POZ_ZBTB_KLHL-like"/>
    <property type="match status" value="1"/>
</dbReference>
<dbReference type="EMBL" id="BEXD01001621">
    <property type="protein sequence ID" value="GBB94975.1"/>
    <property type="molecule type" value="Genomic_DNA"/>
</dbReference>
<proteinExistence type="predicted"/>